<feature type="compositionally biased region" description="Basic and acidic residues" evidence="2">
    <location>
        <begin position="1130"/>
        <end position="1147"/>
    </location>
</feature>
<feature type="compositionally biased region" description="Basic and acidic residues" evidence="2">
    <location>
        <begin position="1534"/>
        <end position="1563"/>
    </location>
</feature>
<proteinExistence type="predicted"/>
<feature type="region of interest" description="Disordered" evidence="2">
    <location>
        <begin position="1531"/>
        <end position="1563"/>
    </location>
</feature>
<feature type="coiled-coil region" evidence="1">
    <location>
        <begin position="640"/>
        <end position="702"/>
    </location>
</feature>
<feature type="compositionally biased region" description="Basic and acidic residues" evidence="2">
    <location>
        <begin position="1482"/>
        <end position="1499"/>
    </location>
</feature>
<dbReference type="EMBL" id="NKJJ02000002">
    <property type="protein sequence ID" value="TPR04490.1"/>
    <property type="molecule type" value="Genomic_DNA"/>
</dbReference>
<feature type="compositionally biased region" description="Basic and acidic residues" evidence="2">
    <location>
        <begin position="1597"/>
        <end position="1613"/>
    </location>
</feature>
<feature type="region of interest" description="Disordered" evidence="2">
    <location>
        <begin position="1071"/>
        <end position="1415"/>
    </location>
</feature>
<feature type="compositionally biased region" description="Basic and acidic residues" evidence="2">
    <location>
        <begin position="1656"/>
        <end position="1673"/>
    </location>
</feature>
<feature type="transmembrane region" description="Helical" evidence="3">
    <location>
        <begin position="857"/>
        <end position="875"/>
    </location>
</feature>
<dbReference type="PANTHER" id="PTHR36424">
    <property type="entry name" value="PHEROMONE-REGULATED MEMBRANE PROTEIN 6"/>
    <property type="match status" value="1"/>
</dbReference>
<reference evidence="5" key="1">
    <citation type="submission" date="2018-10" db="EMBL/GenBank/DDBJ databases">
        <title>FDA dAtabase for Regulatory Grade micrObial Sequences (FDA-ARGOS): Supporting development and validation of Infectious Disease Dx tests.</title>
        <authorList>
            <person name="Kerrigan L."/>
            <person name="Tallon L."/>
            <person name="Sadzewicz L."/>
            <person name="Sengamalay N."/>
            <person name="Ott S."/>
            <person name="Godinez A."/>
            <person name="Nagaraj S."/>
            <person name="Vavikolanu K."/>
            <person name="Nadendla S."/>
            <person name="George J."/>
            <person name="Sichtig H."/>
        </authorList>
    </citation>
    <scope>NUCLEOTIDE SEQUENCE [LARGE SCALE GENOMIC DNA]</scope>
    <source>
        <strain evidence="5">FDAARGOS_311</strain>
    </source>
</reference>
<feature type="coiled-coil region" evidence="1">
    <location>
        <begin position="544"/>
        <end position="571"/>
    </location>
</feature>
<feature type="compositionally biased region" description="Polar residues" evidence="2">
    <location>
        <begin position="1265"/>
        <end position="1275"/>
    </location>
</feature>
<keyword evidence="3" id="KW-0472">Membrane</keyword>
<feature type="transmembrane region" description="Helical" evidence="3">
    <location>
        <begin position="29"/>
        <end position="48"/>
    </location>
</feature>
<gene>
    <name evidence="4" type="ORF">CAN33_0029995</name>
</gene>
<evidence type="ECO:0000313" key="4">
    <source>
        <dbReference type="EMBL" id="TPR04490.1"/>
    </source>
</evidence>
<dbReference type="VEuPathDB" id="FungiDB:ASPNIDRAFT2_1127376"/>
<feature type="transmembrane region" description="Helical" evidence="3">
    <location>
        <begin position="1002"/>
        <end position="1035"/>
    </location>
</feature>
<feature type="compositionally biased region" description="Polar residues" evidence="2">
    <location>
        <begin position="1150"/>
        <end position="1171"/>
    </location>
</feature>
<feature type="compositionally biased region" description="Polar residues" evidence="2">
    <location>
        <begin position="1294"/>
        <end position="1304"/>
    </location>
</feature>
<dbReference type="VEuPathDB" id="FungiDB:ATCC64974_89540"/>
<organism evidence="4 5">
    <name type="scientific">Aspergillus niger</name>
    <dbReference type="NCBI Taxonomy" id="5061"/>
    <lineage>
        <taxon>Eukaryota</taxon>
        <taxon>Fungi</taxon>
        <taxon>Dikarya</taxon>
        <taxon>Ascomycota</taxon>
        <taxon>Pezizomycotina</taxon>
        <taxon>Eurotiomycetes</taxon>
        <taxon>Eurotiomycetidae</taxon>
        <taxon>Eurotiales</taxon>
        <taxon>Aspergillaceae</taxon>
        <taxon>Aspergillus</taxon>
        <taxon>Aspergillus subgen. Circumdati</taxon>
    </lineage>
</organism>
<dbReference type="InterPro" id="IPR031606">
    <property type="entry name" value="Kch1/2"/>
</dbReference>
<feature type="compositionally biased region" description="Polar residues" evidence="2">
    <location>
        <begin position="1202"/>
        <end position="1213"/>
    </location>
</feature>
<feature type="region of interest" description="Disordered" evidence="2">
    <location>
        <begin position="1474"/>
        <end position="1512"/>
    </location>
</feature>
<feature type="coiled-coil region" evidence="1">
    <location>
        <begin position="737"/>
        <end position="795"/>
    </location>
</feature>
<feature type="transmembrane region" description="Helical" evidence="3">
    <location>
        <begin position="206"/>
        <end position="228"/>
    </location>
</feature>
<dbReference type="VEuPathDB" id="FungiDB:M747DRAFT_314561"/>
<accession>A0A505HYY5</accession>
<feature type="coiled-coil region" evidence="1">
    <location>
        <begin position="279"/>
        <end position="377"/>
    </location>
</feature>
<keyword evidence="1" id="KW-0175">Coiled coil</keyword>
<evidence type="ECO:0000256" key="2">
    <source>
        <dbReference type="SAM" id="MobiDB-lite"/>
    </source>
</evidence>
<dbReference type="GO" id="GO:0015079">
    <property type="term" value="F:potassium ion transmembrane transporter activity"/>
    <property type="evidence" value="ECO:0007669"/>
    <property type="project" value="InterPro"/>
</dbReference>
<feature type="compositionally biased region" description="Polar residues" evidence="2">
    <location>
        <begin position="1322"/>
        <end position="1334"/>
    </location>
</feature>
<feature type="compositionally biased region" description="Polar residues" evidence="2">
    <location>
        <begin position="1796"/>
        <end position="1810"/>
    </location>
</feature>
<evidence type="ECO:0000313" key="5">
    <source>
        <dbReference type="Proteomes" id="UP000197666"/>
    </source>
</evidence>
<evidence type="ECO:0000256" key="3">
    <source>
        <dbReference type="SAM" id="Phobius"/>
    </source>
</evidence>
<sequence length="1821" mass="202549">MLSPSEQVVVYGRTLNPEYESLDMLDYTAGLDTVFAALILFFFVAVNWQTIASTISFGAKLLAAIFSPLEFFVSRFDAFKRWMATSQMERRVSDLCKWYFPSRRPIAMAFWVFATLVTINWTCQDLLAPSYHFLYGVVGGMGPAGWDHWEYCLNLDRGSPAGRWSNSRRLQGFHCVGVDIGVELFSVLEDHIPTFSVGDDIEHLRIFRFVGFFFTLASIIALAVIGITQSSLFKAIKMLCWTRIESKNGPEDEVQPQDTALPEQVELLSAKIGTYEAMLEEVRGQLAAKTEQVNRMEERSDELQSTNQMLAARDEKAKVAQQEDLIIKLRQELDRVNCLPIMANGRARAHYKSDSREQTLANRVAELEKQLAMKTEADANSRGIIESLQAELQVRTEEANAIASRLVTVEAQKLRTAEEEVLRKDTEIRELQERLQVQEDQSYERAMELSAAEDQLTSQDVLIHDLQERIRAQEAAPQAQATEELHTAEKVLQMKVAEIQDLEGQLQFYQAQCQMQAAHLGEAEEQVNGLRAQLGEYHYVVEQLRLKEEELRVLKGQFEKLEGEGREKQEELDYVSVQYDSLFEDHVDLQTRLEGDEAAQENLGLRAEVQSLRSALDGNNAAQEALDLRVEVNAVKAFAEEKERAAANEARKQVKGLAEELKEMSQQVGIALRDAQRFQEQKEGTEAEMDKLEGVNDVLEHRLKYWERSESSQEIPKRRTGDLGSLATALDSSRVEISRQQTEINRLHALLRQAQTESAASAPSVPSDQALRDSVNRLRQALEAEKRQRTEEQVRWGRRNLDDFKSESCLSPFSYFFLYVFLIISIAVYGVDTFTAVNLLAFSRWAGQIEPAIPFKISRWIFAVCIIISFALLIYRWMRAIRAIRSGSIAQSYLDSLAVRVQSIRMGSNGRGWRRFLVFGELTKSKKGAEYVALFAYFAFESWLSTLFADGPRQVVNAITLYSVMQMDLLPGGSNTTDEGGSTASQLFYNIKMLAEDNTERAVVLIGMLFTLVIWVLSMLKLILAIVLYLIFLFHHIPSEDGSLKAYCKRKINTRLTRIVRRKVNKALAKGVALQDRKPTNPNMGLDKRPTLPSLGAGDDDKTPIVTTISRTTTQTTLPAYSSRPGTAAPDRKPTLPDVGAFHDKPALSRTMTESSAYSDAASLSGSTAVSGYSPLDRHGTPAPPVPPVPPLPKQGPAPMPRSQTPRMPQHFNQAPPLAGYNSPIERSSPAPSMPRTQTPMSRSDFTPAPRLPGQQPGPVPRLQTPVSRQGFTPTPSAPGYGPTDRASPAPQMPRTQTPVSNYTPGPGYSQIDHASPAPQILRNQTPVSRSNYTPAPGYGPTVPEPRGPSEGYRPYETYQPHYDPYGPPSSTPFRSYSPAIDPNTRSLTPASAFPGDRAATRTFSPFSQPDAAPYPAQENEYQLRSFSPAISHGLRSHQTAAPADAMGRTLSPVNSANGDGYVAFSPATNASPSPFASHAISAHDESSHEHREPQDYDMPHSSYNSHEEPESGYVAFSPAANVSTSPFASDAISAHDESSHEHPEPLDHDRPHDSYSSHEERETGCVAFNPAAKSPVSSDFNHFSPFEDHDEPHIAHESTVRSNSESHERSQPHDNYVAYNPAAGNESPLEGHAENHEDHIEMHTDADVSSGRHRVSNDSHDVLQSHYNHDDPTTSSRKSSESKASLSSQGHHEQSSAEQMHGLEVRPVSPLSFGELTHANDGYAAFNPSVSSPARTMTERRPSNDHIQTSVPVENPFESSGHEEKRPSEGYVAFSPSVRSPATPTLPNIAPYERNGQSPARTMSPQGETSHVKPYRPDYF</sequence>
<protein>
    <submittedName>
        <fullName evidence="4">Short chain dehydrogenase family protein</fullName>
    </submittedName>
</protein>
<feature type="compositionally biased region" description="Polar residues" evidence="2">
    <location>
        <begin position="1778"/>
        <end position="1787"/>
    </location>
</feature>
<dbReference type="Pfam" id="PF16944">
    <property type="entry name" value="KCH"/>
    <property type="match status" value="1"/>
</dbReference>
<feature type="transmembrane region" description="Helical" evidence="3">
    <location>
        <begin position="815"/>
        <end position="837"/>
    </location>
</feature>
<feature type="coiled-coil region" evidence="1">
    <location>
        <begin position="414"/>
        <end position="441"/>
    </location>
</feature>
<dbReference type="VEuPathDB" id="FungiDB:An11g03330"/>
<feature type="transmembrane region" description="Helical" evidence="3">
    <location>
        <begin position="105"/>
        <end position="122"/>
    </location>
</feature>
<feature type="region of interest" description="Disordered" evidence="2">
    <location>
        <begin position="1724"/>
        <end position="1821"/>
    </location>
</feature>
<dbReference type="VEuPathDB" id="FungiDB:ASPNIDRAFT2_1127375"/>
<feature type="region of interest" description="Disordered" evidence="2">
    <location>
        <begin position="1648"/>
        <end position="1702"/>
    </location>
</feature>
<feature type="compositionally biased region" description="Low complexity" evidence="2">
    <location>
        <begin position="1104"/>
        <end position="1117"/>
    </location>
</feature>
<dbReference type="GO" id="GO:0005886">
    <property type="term" value="C:plasma membrane"/>
    <property type="evidence" value="ECO:0007669"/>
    <property type="project" value="InterPro"/>
</dbReference>
<name>A0A505HYY5_ASPNG</name>
<keyword evidence="3" id="KW-1133">Transmembrane helix</keyword>
<feature type="region of interest" description="Disordered" evidence="2">
    <location>
        <begin position="1597"/>
        <end position="1633"/>
    </location>
</feature>
<dbReference type="Proteomes" id="UP000197666">
    <property type="component" value="Unassembled WGS sequence"/>
</dbReference>
<comment type="caution">
    <text evidence="4">The sequence shown here is derived from an EMBL/GenBank/DDBJ whole genome shotgun (WGS) entry which is preliminary data.</text>
</comment>
<evidence type="ECO:0000256" key="1">
    <source>
        <dbReference type="SAM" id="Coils"/>
    </source>
</evidence>
<feature type="compositionally biased region" description="Pro residues" evidence="2">
    <location>
        <begin position="1182"/>
        <end position="1200"/>
    </location>
</feature>
<dbReference type="PANTHER" id="PTHR36424:SF1">
    <property type="entry name" value="LOW AFFINITY K(+) TRANSPORTER 1-RELATED"/>
    <property type="match status" value="1"/>
</dbReference>
<dbReference type="VEuPathDB" id="FungiDB:M747DRAFT_235662"/>
<keyword evidence="3" id="KW-0812">Transmembrane</keyword>
<feature type="coiled-coil region" evidence="1">
    <location>
        <begin position="485"/>
        <end position="512"/>
    </location>
</feature>
<feature type="compositionally biased region" description="Polar residues" evidence="2">
    <location>
        <begin position="1235"/>
        <end position="1245"/>
    </location>
</feature>